<keyword evidence="10" id="KW-1185">Reference proteome</keyword>
<dbReference type="STRING" id="6689.A0A423SUL6"/>
<dbReference type="Proteomes" id="UP000283509">
    <property type="component" value="Unassembled WGS sequence"/>
</dbReference>
<dbReference type="UniPathway" id="UPA00363">
    <property type="reaction ID" value="UER00861"/>
</dbReference>
<dbReference type="OrthoDB" id="439921at2759"/>
<evidence type="ECO:0000256" key="3">
    <source>
        <dbReference type="ARBA" id="ARBA00031109"/>
    </source>
</evidence>
<evidence type="ECO:0000256" key="5">
    <source>
        <dbReference type="ARBA" id="ARBA00031404"/>
    </source>
</evidence>
<dbReference type="GO" id="GO:0005739">
    <property type="term" value="C:mitochondrion"/>
    <property type="evidence" value="ECO:0007669"/>
    <property type="project" value="TreeGrafter"/>
</dbReference>
<dbReference type="FunFam" id="3.90.226.10:FF:000046">
    <property type="entry name" value="Geranyl-CoA carboxylase beta subunit"/>
    <property type="match status" value="1"/>
</dbReference>
<dbReference type="InterPro" id="IPR029045">
    <property type="entry name" value="ClpP/crotonase-like_dom_sf"/>
</dbReference>
<dbReference type="AlphaFoldDB" id="A0A423SUL6"/>
<gene>
    <name evidence="9" type="ORF">C7M84_013984</name>
</gene>
<dbReference type="SUPFAM" id="SSF52096">
    <property type="entry name" value="ClpP/crotonase"/>
    <property type="match status" value="2"/>
</dbReference>
<evidence type="ECO:0000256" key="2">
    <source>
        <dbReference type="ARBA" id="ARBA00026116"/>
    </source>
</evidence>
<feature type="region of interest" description="Disordered" evidence="7">
    <location>
        <begin position="486"/>
        <end position="513"/>
    </location>
</feature>
<comment type="pathway">
    <text evidence="1">Amino-acid degradation; L-leucine degradation; (S)-3-hydroxy-3-methylglutaryl-CoA from 3-isovaleryl-CoA: step 2/3.</text>
</comment>
<reference evidence="9 10" key="1">
    <citation type="submission" date="2018-04" db="EMBL/GenBank/DDBJ databases">
        <authorList>
            <person name="Zhang X."/>
            <person name="Yuan J."/>
            <person name="Li F."/>
            <person name="Xiang J."/>
        </authorList>
    </citation>
    <scope>NUCLEOTIDE SEQUENCE [LARGE SCALE GENOMIC DNA]</scope>
    <source>
        <tissue evidence="9">Muscle</tissue>
    </source>
</reference>
<dbReference type="PROSITE" id="PS50980">
    <property type="entry name" value="COA_CT_NTER"/>
    <property type="match status" value="1"/>
</dbReference>
<evidence type="ECO:0000256" key="4">
    <source>
        <dbReference type="ARBA" id="ARBA00031237"/>
    </source>
</evidence>
<dbReference type="PANTHER" id="PTHR22855:SF47">
    <property type="entry name" value="METHYLCROTONOYL-COA CARBOXYLASE"/>
    <property type="match status" value="1"/>
</dbReference>
<dbReference type="EMBL" id="QCYY01002738">
    <property type="protein sequence ID" value="ROT67907.1"/>
    <property type="molecule type" value="Genomic_DNA"/>
</dbReference>
<dbReference type="GO" id="GO:1905202">
    <property type="term" value="C:methylcrotonoyl-CoA carboxylase complex"/>
    <property type="evidence" value="ECO:0007669"/>
    <property type="project" value="TreeGrafter"/>
</dbReference>
<dbReference type="PANTHER" id="PTHR22855">
    <property type="entry name" value="ACETYL, PROPIONYL, PYRUVATE, AND GLUTACONYL CARBOXYLASE-RELATED"/>
    <property type="match status" value="1"/>
</dbReference>
<protein>
    <recommendedName>
        <fullName evidence="2">methylcrotonoyl-CoA carboxylase</fullName>
        <ecNumber evidence="2">6.4.1.4</ecNumber>
    </recommendedName>
    <alternativeName>
        <fullName evidence="5">3-methylcrotonyl-CoA carboxylase 2</fullName>
    </alternativeName>
    <alternativeName>
        <fullName evidence="3">3-methylcrotonyl-CoA carboxylase non-biotin-containing subunit</fullName>
    </alternativeName>
    <alternativeName>
        <fullName evidence="4">3-methylcrotonyl-CoA:carbon dioxide ligase subunit beta</fullName>
    </alternativeName>
</protein>
<dbReference type="GO" id="GO:0006552">
    <property type="term" value="P:L-leucine catabolic process"/>
    <property type="evidence" value="ECO:0007669"/>
    <property type="project" value="UniProtKB-UniPathway"/>
</dbReference>
<evidence type="ECO:0000313" key="10">
    <source>
        <dbReference type="Proteomes" id="UP000283509"/>
    </source>
</evidence>
<evidence type="ECO:0000259" key="8">
    <source>
        <dbReference type="PROSITE" id="PS50980"/>
    </source>
</evidence>
<dbReference type="Gene3D" id="3.90.226.10">
    <property type="entry name" value="2-enoyl-CoA Hydratase, Chain A, domain 1"/>
    <property type="match status" value="2"/>
</dbReference>
<organism evidence="9 10">
    <name type="scientific">Penaeus vannamei</name>
    <name type="common">Whiteleg shrimp</name>
    <name type="synonym">Litopenaeus vannamei</name>
    <dbReference type="NCBI Taxonomy" id="6689"/>
    <lineage>
        <taxon>Eukaryota</taxon>
        <taxon>Metazoa</taxon>
        <taxon>Ecdysozoa</taxon>
        <taxon>Arthropoda</taxon>
        <taxon>Crustacea</taxon>
        <taxon>Multicrustacea</taxon>
        <taxon>Malacostraca</taxon>
        <taxon>Eumalacostraca</taxon>
        <taxon>Eucarida</taxon>
        <taxon>Decapoda</taxon>
        <taxon>Dendrobranchiata</taxon>
        <taxon>Penaeoidea</taxon>
        <taxon>Penaeidae</taxon>
        <taxon>Penaeus</taxon>
    </lineage>
</organism>
<dbReference type="GO" id="GO:0004485">
    <property type="term" value="F:methylcrotonoyl-CoA carboxylase activity"/>
    <property type="evidence" value="ECO:0007669"/>
    <property type="project" value="UniProtKB-EC"/>
</dbReference>
<comment type="catalytic activity">
    <reaction evidence="6">
        <text>3-methylbut-2-enoyl-CoA + hydrogencarbonate + ATP = 3-methyl-(2E)-glutaconyl-CoA + ADP + phosphate + H(+)</text>
        <dbReference type="Rhea" id="RHEA:13589"/>
        <dbReference type="ChEBI" id="CHEBI:15378"/>
        <dbReference type="ChEBI" id="CHEBI:17544"/>
        <dbReference type="ChEBI" id="CHEBI:30616"/>
        <dbReference type="ChEBI" id="CHEBI:43474"/>
        <dbReference type="ChEBI" id="CHEBI:57344"/>
        <dbReference type="ChEBI" id="CHEBI:57346"/>
        <dbReference type="ChEBI" id="CHEBI:456216"/>
        <dbReference type="EC" id="6.4.1.4"/>
    </reaction>
</comment>
<dbReference type="InterPro" id="IPR045190">
    <property type="entry name" value="MCCB/AccD1-like"/>
</dbReference>
<dbReference type="EC" id="6.4.1.4" evidence="2"/>
<feature type="domain" description="CoA carboxyltransferase N-terminal" evidence="8">
    <location>
        <begin position="55"/>
        <end position="312"/>
    </location>
</feature>
<evidence type="ECO:0000256" key="6">
    <source>
        <dbReference type="ARBA" id="ARBA00052347"/>
    </source>
</evidence>
<dbReference type="Pfam" id="PF01039">
    <property type="entry name" value="Carboxyl_trans"/>
    <property type="match status" value="1"/>
</dbReference>
<name>A0A423SUL6_PENVA</name>
<accession>A0A423SUL6</accession>
<proteinExistence type="predicted"/>
<comment type="caution">
    <text evidence="9">The sequence shown here is derived from an EMBL/GenBank/DDBJ whole genome shotgun (WGS) entry which is preliminary data.</text>
</comment>
<evidence type="ECO:0000256" key="1">
    <source>
        <dbReference type="ARBA" id="ARBA00025711"/>
    </source>
</evidence>
<sequence length="571" mass="61376">MISKSLSSALITKQLSWQSFPSLVRWMSAVARPFPVIQDPLDLSCPQLAESRRKAEEQLAQLEQLNKVALGGGGEKGIALHVKRNRKMLVRDKLKLLLDDDADFLELSLLAGLGMEYGDVPAAGVICGIGKVHGKYCVVGASDGTVKSGTFYPITVTKNLRTQNIGAMNRLPCIYLVDSAGGFLPLQSDLFADKNHGGRGFYNPPVMSAAGIPQLALVCGSCTAGGAYQPSMCEDAAIVTRIGTIFLGGPPLVKAATGEEISAEDLGGAQVHCSVSGVTDYFATTEEEGFEILRDTVATLNIPPQAPVSPESEEPGLNPDDLNALGSLEVIDRSKMYAVIGRVVDGGRFREFKQQYGKNLTTGYAFIEGKCVGIIGNAGPLTYQDGLKGSHFVQICQQRHLPIVFLQNSGPLKVHQTQMASMSVEEINLAMKGRATMMAAVSCVTVPKISINVGNCHGDDNYTMCGPSFSPNFIFSWPGTVVTHTLNPPPLPPQAKPVSPDGEKKEPSKKRKPLSAFSFPVGSAFHHASRSVIDGIIVPSETRQVVAKCLRICRQQEKMINNSKDFPVFRL</sequence>
<reference evidence="9 10" key="2">
    <citation type="submission" date="2019-01" db="EMBL/GenBank/DDBJ databases">
        <title>The decoding of complex shrimp genome reveals the adaptation for benthos swimmer, frequently molting mechanism and breeding impact on genome.</title>
        <authorList>
            <person name="Sun Y."/>
            <person name="Gao Y."/>
            <person name="Yu Y."/>
        </authorList>
    </citation>
    <scope>NUCLEOTIDE SEQUENCE [LARGE SCALE GENOMIC DNA]</scope>
    <source>
        <tissue evidence="9">Muscle</tissue>
    </source>
</reference>
<evidence type="ECO:0000256" key="7">
    <source>
        <dbReference type="SAM" id="MobiDB-lite"/>
    </source>
</evidence>
<evidence type="ECO:0000313" key="9">
    <source>
        <dbReference type="EMBL" id="ROT67907.1"/>
    </source>
</evidence>
<dbReference type="InterPro" id="IPR011762">
    <property type="entry name" value="COA_CT_N"/>
</dbReference>
<dbReference type="InterPro" id="IPR034733">
    <property type="entry name" value="AcCoA_carboxyl_beta"/>
</dbReference>